<accession>A0A9X3CEK9</accession>
<keyword evidence="6" id="KW-0564">Palmitate</keyword>
<keyword evidence="7" id="KW-0449">Lipoprotein</keyword>
<name>A0A9X3CEK9_9VIBR</name>
<dbReference type="Pfam" id="PF01547">
    <property type="entry name" value="SBP_bac_1"/>
    <property type="match status" value="1"/>
</dbReference>
<evidence type="ECO:0000256" key="3">
    <source>
        <dbReference type="ARBA" id="ARBA00022475"/>
    </source>
</evidence>
<dbReference type="InterPro" id="IPR050490">
    <property type="entry name" value="Bact_solute-bd_prot1"/>
</dbReference>
<dbReference type="Proteomes" id="UP001155586">
    <property type="component" value="Unassembled WGS sequence"/>
</dbReference>
<dbReference type="PANTHER" id="PTHR43649">
    <property type="entry name" value="ARABINOSE-BINDING PROTEIN-RELATED"/>
    <property type="match status" value="1"/>
</dbReference>
<dbReference type="RefSeq" id="WP_265687686.1">
    <property type="nucleotide sequence ID" value="NZ_JAKRRX010000052.1"/>
</dbReference>
<dbReference type="SUPFAM" id="SSF53850">
    <property type="entry name" value="Periplasmic binding protein-like II"/>
    <property type="match status" value="1"/>
</dbReference>
<evidence type="ECO:0000313" key="9">
    <source>
        <dbReference type="Proteomes" id="UP001155586"/>
    </source>
</evidence>
<evidence type="ECO:0000313" key="8">
    <source>
        <dbReference type="EMBL" id="MCW8334312.1"/>
    </source>
</evidence>
<evidence type="ECO:0000256" key="5">
    <source>
        <dbReference type="ARBA" id="ARBA00023136"/>
    </source>
</evidence>
<keyword evidence="3" id="KW-1003">Cell membrane</keyword>
<keyword evidence="9" id="KW-1185">Reference proteome</keyword>
<evidence type="ECO:0000256" key="4">
    <source>
        <dbReference type="ARBA" id="ARBA00022729"/>
    </source>
</evidence>
<dbReference type="InterPro" id="IPR006059">
    <property type="entry name" value="SBP"/>
</dbReference>
<comment type="subcellular location">
    <subcellularLocation>
        <location evidence="1">Periplasm</location>
    </subcellularLocation>
</comment>
<dbReference type="EMBL" id="JAKRRX010000052">
    <property type="protein sequence ID" value="MCW8334312.1"/>
    <property type="molecule type" value="Genomic_DNA"/>
</dbReference>
<keyword evidence="5" id="KW-0472">Membrane</keyword>
<organism evidence="8 9">
    <name type="scientific">Vibrio paucivorans</name>
    <dbReference type="NCBI Taxonomy" id="2829489"/>
    <lineage>
        <taxon>Bacteria</taxon>
        <taxon>Pseudomonadati</taxon>
        <taxon>Pseudomonadota</taxon>
        <taxon>Gammaproteobacteria</taxon>
        <taxon>Vibrionales</taxon>
        <taxon>Vibrionaceae</taxon>
        <taxon>Vibrio</taxon>
    </lineage>
</organism>
<gene>
    <name evidence="8" type="ORF">MD483_10820</name>
</gene>
<keyword evidence="4" id="KW-0732">Signal</keyword>
<sequence length="589" mass="67110">MSDEPKEFRHFQTDHRLFVTSFLLSLPLLCFSPQVFSNEATPEADALVNQFAEHFSSSTLPLAERELELKWFQSAAQPYQGIKITVVSEDIPTHRYESSELARMFTQLTGIQVVHEVVGEDDLVKRLQLHMQTGISIYDGYINDTDFIGTHIRSQKVIPISQFIDKQWKHVTLPTLDIDDFIGIEFAKDAQGTLYQLPDQQFANLYWYRHDWFNRPDLQAQFKEKYGYPLAVPQNWKAYEDIAHFFTHDVKTIDGTRIWGHFDYGKYEPSLGWRISDSWLSLAGVNDVGLPSGLPVGDWGIRAEDCIPVGSSVARGGALNSPAAVYALEKYKFWLNEYAPPESKTLTFRTTADFLAQGQVAQQIFWYSAFIPTLLGENSKVVDENGEPVWRLAPSPRGKYWQPGMKSGYQDAGSWTFLHSTPEKQREAAWLYAQFTVSKTVSFDKLLNGFTPIRHSDIQSEAFSQLKPQLGGLVEFYQSHAKHVWTPSGVNIPDYSVMAAMWWQHIGDYLYTDISARQTLDQLSGKFDQHLAALSTDNSLRCRPQLNKEKPEDYWLAQPGSPWAELTDKAQGATLPLSEVYAVWNTSEN</sequence>
<dbReference type="PANTHER" id="PTHR43649:SF33">
    <property type="entry name" value="POLYGALACTURONAN_RHAMNOGALACTURONAN-BINDING PROTEIN YTCQ"/>
    <property type="match status" value="1"/>
</dbReference>
<proteinExistence type="inferred from homology"/>
<dbReference type="GO" id="GO:0042597">
    <property type="term" value="C:periplasmic space"/>
    <property type="evidence" value="ECO:0007669"/>
    <property type="project" value="UniProtKB-SubCell"/>
</dbReference>
<dbReference type="AlphaFoldDB" id="A0A9X3CEK9"/>
<reference evidence="8" key="1">
    <citation type="submission" date="2022-02" db="EMBL/GenBank/DDBJ databases">
        <title>Vibrio sp. nov., a new bacterium isolated from Bohai sea, China.</title>
        <authorList>
            <person name="Yuan Y."/>
        </authorList>
    </citation>
    <scope>NUCLEOTIDE SEQUENCE</scope>
    <source>
        <strain evidence="8">DBSS07</strain>
    </source>
</reference>
<comment type="caution">
    <text evidence="8">The sequence shown here is derived from an EMBL/GenBank/DDBJ whole genome shotgun (WGS) entry which is preliminary data.</text>
</comment>
<comment type="similarity">
    <text evidence="2">Belongs to the bacterial solute-binding protein 1 family.</text>
</comment>
<evidence type="ECO:0000256" key="1">
    <source>
        <dbReference type="ARBA" id="ARBA00004418"/>
    </source>
</evidence>
<dbReference type="Gene3D" id="3.40.190.10">
    <property type="entry name" value="Periplasmic binding protein-like II"/>
    <property type="match status" value="2"/>
</dbReference>
<protein>
    <submittedName>
        <fullName evidence="8">ABC transporter substrate-binding protein</fullName>
    </submittedName>
</protein>
<evidence type="ECO:0000256" key="2">
    <source>
        <dbReference type="ARBA" id="ARBA00008520"/>
    </source>
</evidence>
<evidence type="ECO:0000256" key="7">
    <source>
        <dbReference type="ARBA" id="ARBA00023288"/>
    </source>
</evidence>
<evidence type="ECO:0000256" key="6">
    <source>
        <dbReference type="ARBA" id="ARBA00023139"/>
    </source>
</evidence>